<dbReference type="STRING" id="1227482.C469_09290"/>
<evidence type="ECO:0000313" key="2">
    <source>
        <dbReference type="EMBL" id="EMA60248.1"/>
    </source>
</evidence>
<accession>M0NRM6</accession>
<dbReference type="PROSITE" id="PS51318">
    <property type="entry name" value="TAT"/>
    <property type="match status" value="1"/>
</dbReference>
<dbReference type="AlphaFoldDB" id="M0NRM6"/>
<dbReference type="Proteomes" id="UP000011650">
    <property type="component" value="Unassembled WGS sequence"/>
</dbReference>
<organism evidence="2 3">
    <name type="scientific">Halorubrum lipolyticum DSM 21995</name>
    <dbReference type="NCBI Taxonomy" id="1227482"/>
    <lineage>
        <taxon>Archaea</taxon>
        <taxon>Methanobacteriati</taxon>
        <taxon>Methanobacteriota</taxon>
        <taxon>Stenosarchaea group</taxon>
        <taxon>Halobacteria</taxon>
        <taxon>Halobacteriales</taxon>
        <taxon>Haloferacaceae</taxon>
        <taxon>Halorubrum</taxon>
    </lineage>
</organism>
<evidence type="ECO:0000256" key="1">
    <source>
        <dbReference type="SAM" id="MobiDB-lite"/>
    </source>
</evidence>
<dbReference type="EMBL" id="AOJG01000025">
    <property type="protein sequence ID" value="EMA60248.1"/>
    <property type="molecule type" value="Genomic_DNA"/>
</dbReference>
<feature type="region of interest" description="Disordered" evidence="1">
    <location>
        <begin position="1"/>
        <end position="53"/>
    </location>
</feature>
<reference evidence="2 3" key="1">
    <citation type="journal article" date="2014" name="PLoS Genet.">
        <title>Phylogenetically driven sequencing of extremely halophilic archaea reveals strategies for static and dynamic osmo-response.</title>
        <authorList>
            <person name="Becker E.A."/>
            <person name="Seitzer P.M."/>
            <person name="Tritt A."/>
            <person name="Larsen D."/>
            <person name="Krusor M."/>
            <person name="Yao A.I."/>
            <person name="Wu D."/>
            <person name="Madern D."/>
            <person name="Eisen J.A."/>
            <person name="Darling A.E."/>
            <person name="Facciotti M.T."/>
        </authorList>
    </citation>
    <scope>NUCLEOTIDE SEQUENCE [LARGE SCALE GENOMIC DNA]</scope>
    <source>
        <strain evidence="2 3">DSM 21995</strain>
    </source>
</reference>
<comment type="caution">
    <text evidence="2">The sequence shown here is derived from an EMBL/GenBank/DDBJ whole genome shotgun (WGS) entry which is preliminary data.</text>
</comment>
<sequence>MNRRNARVRSVRRGSGDINPDSAADTDLPRADIHPFMNERPTGRETAGPSENATGVTRRRLLAGGGAVAVAGLAGCLGGRDGPVPAPEVTSDRIDDGWRLLDESESTVFEQSYGPVTVTALEHTRIYEYVSVAEALSETFGASGSPVVFFATRIDVRPAIDGLPAGIGRDQLMAEVETAAIDAFRSQLNASGIENVEIVDEGTSTVRSGHTATTWQLTGEFAVDGELPLPDGSTTSLGETVDIESRLGVWHDGTDVLVAGGAYPAEPLTQVIDEALPNAIDAETFLEETVDEETRAALATEPGAFDEEISALLISVE</sequence>
<keyword evidence="3" id="KW-1185">Reference proteome</keyword>
<dbReference type="Pfam" id="PF20127">
    <property type="entry name" value="DUF6517"/>
    <property type="match status" value="1"/>
</dbReference>
<dbReference type="InterPro" id="IPR045396">
    <property type="entry name" value="DUF6517"/>
</dbReference>
<feature type="compositionally biased region" description="Basic residues" evidence="1">
    <location>
        <begin position="1"/>
        <end position="12"/>
    </location>
</feature>
<name>M0NRM6_9EURY</name>
<protein>
    <submittedName>
        <fullName evidence="2">Uncharacterized protein</fullName>
    </submittedName>
</protein>
<proteinExistence type="predicted"/>
<dbReference type="PATRIC" id="fig|1227482.3.peg.1869"/>
<gene>
    <name evidence="2" type="ORF">C469_09290</name>
</gene>
<dbReference type="InterPro" id="IPR006311">
    <property type="entry name" value="TAT_signal"/>
</dbReference>
<evidence type="ECO:0000313" key="3">
    <source>
        <dbReference type="Proteomes" id="UP000011650"/>
    </source>
</evidence>